<evidence type="ECO:0000256" key="3">
    <source>
        <dbReference type="ARBA" id="ARBA00022448"/>
    </source>
</evidence>
<comment type="similarity">
    <text evidence="2">Belongs to the SLC29A/ENT transporter (TC 2.A.57) family.</text>
</comment>
<reference evidence="9" key="1">
    <citation type="submission" date="2010-08" db="EMBL/GenBank/DDBJ databases">
        <authorList>
            <consortium name="Caenorhabditis japonica Sequencing Consortium"/>
            <person name="Wilson R.K."/>
        </authorList>
    </citation>
    <scope>NUCLEOTIDE SEQUENCE [LARGE SCALE GENOMIC DNA]</scope>
    <source>
        <strain evidence="9">DF5081</strain>
    </source>
</reference>
<dbReference type="GO" id="GO:0005337">
    <property type="term" value="F:nucleoside transmembrane transporter activity"/>
    <property type="evidence" value="ECO:0007669"/>
    <property type="project" value="InterPro"/>
</dbReference>
<organism evidence="8 9">
    <name type="scientific">Caenorhabditis japonica</name>
    <dbReference type="NCBI Taxonomy" id="281687"/>
    <lineage>
        <taxon>Eukaryota</taxon>
        <taxon>Metazoa</taxon>
        <taxon>Ecdysozoa</taxon>
        <taxon>Nematoda</taxon>
        <taxon>Chromadorea</taxon>
        <taxon>Rhabditida</taxon>
        <taxon>Rhabditina</taxon>
        <taxon>Rhabditomorpha</taxon>
        <taxon>Rhabditoidea</taxon>
        <taxon>Rhabditidae</taxon>
        <taxon>Peloderinae</taxon>
        <taxon>Caenorhabditis</taxon>
    </lineage>
</organism>
<accession>A0A8R1ILY6</accession>
<feature type="transmembrane region" description="Helical" evidence="7">
    <location>
        <begin position="56"/>
        <end position="78"/>
    </location>
</feature>
<evidence type="ECO:0000256" key="7">
    <source>
        <dbReference type="SAM" id="Phobius"/>
    </source>
</evidence>
<evidence type="ECO:0000256" key="1">
    <source>
        <dbReference type="ARBA" id="ARBA00004141"/>
    </source>
</evidence>
<keyword evidence="9" id="KW-1185">Reference proteome</keyword>
<evidence type="ECO:0000313" key="8">
    <source>
        <dbReference type="EnsemblMetazoa" id="CJA34201.1"/>
    </source>
</evidence>
<dbReference type="PANTHER" id="PTHR10332">
    <property type="entry name" value="EQUILIBRATIVE NUCLEOSIDE TRANSPORTER"/>
    <property type="match status" value="1"/>
</dbReference>
<sequence length="190" mass="21248">MFITIAPQYYVDYWFTVNGTKTNYADDFMSAMGIVAQTSNLIVAIINVLNVIRGPLLYRIIFPLTFNSLLILVILGLVIFQTPDDNARGWFYVVSLVIIMAMNASNGLYQNSFFGLAADFPFEYSNAVVIGTNICGTFTSILAIVATLAFSDQPQTVALIYFAISFIILIVCLCSWWFCKKLVSYFSPKD</sequence>
<comment type="subcellular location">
    <subcellularLocation>
        <location evidence="1">Membrane</location>
        <topology evidence="1">Multi-pass membrane protein</topology>
    </subcellularLocation>
</comment>
<keyword evidence="3" id="KW-0813">Transport</keyword>
<evidence type="ECO:0000256" key="5">
    <source>
        <dbReference type="ARBA" id="ARBA00022989"/>
    </source>
</evidence>
<evidence type="ECO:0000313" key="9">
    <source>
        <dbReference type="Proteomes" id="UP000005237"/>
    </source>
</evidence>
<keyword evidence="4 7" id="KW-0812">Transmembrane</keyword>
<evidence type="ECO:0000256" key="4">
    <source>
        <dbReference type="ARBA" id="ARBA00022692"/>
    </source>
</evidence>
<keyword evidence="6 7" id="KW-0472">Membrane</keyword>
<dbReference type="Proteomes" id="UP000005237">
    <property type="component" value="Unassembled WGS sequence"/>
</dbReference>
<feature type="transmembrane region" description="Helical" evidence="7">
    <location>
        <begin position="157"/>
        <end position="179"/>
    </location>
</feature>
<evidence type="ECO:0000256" key="2">
    <source>
        <dbReference type="ARBA" id="ARBA00007965"/>
    </source>
</evidence>
<feature type="transmembrane region" description="Helical" evidence="7">
    <location>
        <begin position="28"/>
        <end position="49"/>
    </location>
</feature>
<protein>
    <submittedName>
        <fullName evidence="8">Uncharacterized protein</fullName>
    </submittedName>
</protein>
<feature type="transmembrane region" description="Helical" evidence="7">
    <location>
        <begin position="90"/>
        <end position="109"/>
    </location>
</feature>
<feature type="transmembrane region" description="Helical" evidence="7">
    <location>
        <begin position="130"/>
        <end position="151"/>
    </location>
</feature>
<proteinExistence type="inferred from homology"/>
<evidence type="ECO:0000256" key="6">
    <source>
        <dbReference type="ARBA" id="ARBA00023136"/>
    </source>
</evidence>
<dbReference type="PANTHER" id="PTHR10332:SF36">
    <property type="entry name" value="EQUILIBRATIVE NUCLEOSIDE TRANSPORTER 1"/>
    <property type="match status" value="1"/>
</dbReference>
<dbReference type="AlphaFoldDB" id="A0A8R1ILY6"/>
<dbReference type="Pfam" id="PF01733">
    <property type="entry name" value="Nucleoside_tran"/>
    <property type="match status" value="1"/>
</dbReference>
<dbReference type="GO" id="GO:0005886">
    <property type="term" value="C:plasma membrane"/>
    <property type="evidence" value="ECO:0007669"/>
    <property type="project" value="TreeGrafter"/>
</dbReference>
<name>A0A8R1ILY6_CAEJA</name>
<dbReference type="InterPro" id="IPR002259">
    <property type="entry name" value="Eqnu_transpt"/>
</dbReference>
<dbReference type="EnsemblMetazoa" id="CJA34201.1">
    <property type="protein sequence ID" value="CJA34201.1"/>
    <property type="gene ID" value="WBGene00210048"/>
</dbReference>
<keyword evidence="5 7" id="KW-1133">Transmembrane helix</keyword>
<reference evidence="8" key="2">
    <citation type="submission" date="2022-06" db="UniProtKB">
        <authorList>
            <consortium name="EnsemblMetazoa"/>
        </authorList>
    </citation>
    <scope>IDENTIFICATION</scope>
    <source>
        <strain evidence="8">DF5081</strain>
    </source>
</reference>